<dbReference type="Pfam" id="PF10551">
    <property type="entry name" value="MULE"/>
    <property type="match status" value="1"/>
</dbReference>
<evidence type="ECO:0000259" key="1">
    <source>
        <dbReference type="Pfam" id="PF10551"/>
    </source>
</evidence>
<comment type="caution">
    <text evidence="2">The sequence shown here is derived from an EMBL/GenBank/DDBJ whole genome shotgun (WGS) entry which is preliminary data.</text>
</comment>
<evidence type="ECO:0000313" key="3">
    <source>
        <dbReference type="Proteomes" id="UP000243515"/>
    </source>
</evidence>
<dbReference type="EMBL" id="NPHW01002918">
    <property type="protein sequence ID" value="OXV10504.1"/>
    <property type="molecule type" value="Genomic_DNA"/>
</dbReference>
<reference evidence="2 3" key="1">
    <citation type="journal article" date="2015" name="Environ. Microbiol.">
        <title>Metagenome sequence of Elaphomyces granulatus from sporocarp tissue reveals Ascomycota ectomycorrhizal fingerprints of genome expansion and a Proteobacteria-rich microbiome.</title>
        <authorList>
            <person name="Quandt C.A."/>
            <person name="Kohler A."/>
            <person name="Hesse C.N."/>
            <person name="Sharpton T.J."/>
            <person name="Martin F."/>
            <person name="Spatafora J.W."/>
        </authorList>
    </citation>
    <scope>NUCLEOTIDE SEQUENCE [LARGE SCALE GENOMIC DNA]</scope>
    <source>
        <strain evidence="2 3">OSC145934</strain>
    </source>
</reference>
<keyword evidence="3" id="KW-1185">Reference proteome</keyword>
<dbReference type="AlphaFoldDB" id="A0A232M2H5"/>
<gene>
    <name evidence="2" type="ORF">Egran_01735</name>
</gene>
<sequence length="181" mass="20364">MPLLDIVGSTACNSTFYVAFAFVSNEKQESYGFVLNNLANVYRQLTLPPPKTILTDKDKNLLTKARPIFRKETARTLAGDNIANQRQLLVANAKEFQNQVEEKWKEMLDFWTKVITAETIEEKDQKWNMNTTARSFARLLSISRRNGLKTKQPGSFCTATPSSTSTLATVLPRALKGRIGC</sequence>
<proteinExistence type="predicted"/>
<dbReference type="InterPro" id="IPR018289">
    <property type="entry name" value="MULE_transposase_dom"/>
</dbReference>
<evidence type="ECO:0000313" key="2">
    <source>
        <dbReference type="EMBL" id="OXV10504.1"/>
    </source>
</evidence>
<feature type="domain" description="MULE transposase" evidence="1">
    <location>
        <begin position="1"/>
        <end position="68"/>
    </location>
</feature>
<dbReference type="Proteomes" id="UP000243515">
    <property type="component" value="Unassembled WGS sequence"/>
</dbReference>
<organism evidence="2 3">
    <name type="scientific">Elaphomyces granulatus</name>
    <dbReference type="NCBI Taxonomy" id="519963"/>
    <lineage>
        <taxon>Eukaryota</taxon>
        <taxon>Fungi</taxon>
        <taxon>Dikarya</taxon>
        <taxon>Ascomycota</taxon>
        <taxon>Pezizomycotina</taxon>
        <taxon>Eurotiomycetes</taxon>
        <taxon>Eurotiomycetidae</taxon>
        <taxon>Eurotiales</taxon>
        <taxon>Elaphomycetaceae</taxon>
        <taxon>Elaphomyces</taxon>
    </lineage>
</organism>
<dbReference type="OrthoDB" id="4359445at2759"/>
<accession>A0A232M2H5</accession>
<protein>
    <recommendedName>
        <fullName evidence="1">MULE transposase domain-containing protein</fullName>
    </recommendedName>
</protein>
<name>A0A232M2H5_9EURO</name>